<evidence type="ECO:0000256" key="1">
    <source>
        <dbReference type="ARBA" id="ARBA00001946"/>
    </source>
</evidence>
<evidence type="ECO:0000313" key="11">
    <source>
        <dbReference type="Proteomes" id="UP000831782"/>
    </source>
</evidence>
<dbReference type="EC" id="3.1.3.-" evidence="9"/>
<sequence>MKVAFFDRDGTIIEDYPDKEWSSIKHPLFLDGAIDTLKEVVDKKYQIIIITNQYIINDGYITLNQYHSLNKQMLHELKNHNIEIHDIFYCPHSEREGCSCMKPRDGMIKSALEKYPTINLADSFLIGDSPVDLELAVSMKIKGYGIGLGADYQTENIVQLNDIKELTKFI</sequence>
<dbReference type="NCBIfam" id="TIGR01656">
    <property type="entry name" value="Histidinol-ppas"/>
    <property type="match status" value="1"/>
</dbReference>
<comment type="cofactor">
    <cofactor evidence="1">
        <name>Mg(2+)</name>
        <dbReference type="ChEBI" id="CHEBI:18420"/>
    </cofactor>
</comment>
<dbReference type="Pfam" id="PF08645">
    <property type="entry name" value="PNK3P"/>
    <property type="match status" value="1"/>
</dbReference>
<dbReference type="PIRSF" id="PIRSF004682">
    <property type="entry name" value="GmhB"/>
    <property type="match status" value="1"/>
</dbReference>
<accession>A0ABY4EXH3</accession>
<dbReference type="InterPro" id="IPR004446">
    <property type="entry name" value="Heptose_bisP_phosphatase"/>
</dbReference>
<organism evidence="10 11">
    <name type="scientific">Gracilibacillus caseinilyticus</name>
    <dbReference type="NCBI Taxonomy" id="2932256"/>
    <lineage>
        <taxon>Bacteria</taxon>
        <taxon>Bacillati</taxon>
        <taxon>Bacillota</taxon>
        <taxon>Bacilli</taxon>
        <taxon>Bacillales</taxon>
        <taxon>Bacillaceae</taxon>
        <taxon>Gracilibacillus</taxon>
    </lineage>
</organism>
<dbReference type="PANTHER" id="PTHR42891:SF1">
    <property type="entry name" value="D-GLYCERO-BETA-D-MANNO-HEPTOSE-1,7-BISPHOSPHATE 7-PHOSPHATASE"/>
    <property type="match status" value="1"/>
</dbReference>
<comment type="subcellular location">
    <subcellularLocation>
        <location evidence="2 9">Cytoplasm</location>
    </subcellularLocation>
</comment>
<proteinExistence type="inferred from homology"/>
<keyword evidence="5" id="KW-0479">Metal-binding</keyword>
<gene>
    <name evidence="10" type="ORF">MUN88_12210</name>
</gene>
<evidence type="ECO:0000256" key="4">
    <source>
        <dbReference type="ARBA" id="ARBA00022490"/>
    </source>
</evidence>
<dbReference type="Gene3D" id="3.40.50.1000">
    <property type="entry name" value="HAD superfamily/HAD-like"/>
    <property type="match status" value="1"/>
</dbReference>
<evidence type="ECO:0000256" key="3">
    <source>
        <dbReference type="ARBA" id="ARBA00011245"/>
    </source>
</evidence>
<keyword evidence="7 9" id="KW-0119">Carbohydrate metabolism</keyword>
<comment type="similarity">
    <text evidence="9">Belongs to the gmhB family.</text>
</comment>
<dbReference type="EMBL" id="CP095072">
    <property type="protein sequence ID" value="UOQ46856.1"/>
    <property type="molecule type" value="Genomic_DNA"/>
</dbReference>
<evidence type="ECO:0000256" key="6">
    <source>
        <dbReference type="ARBA" id="ARBA00022801"/>
    </source>
</evidence>
<evidence type="ECO:0000256" key="9">
    <source>
        <dbReference type="PIRNR" id="PIRNR004682"/>
    </source>
</evidence>
<protein>
    <recommendedName>
        <fullName evidence="8 9">D,D-heptose 1,7-bisphosphate phosphatase</fullName>
        <ecNumber evidence="9">3.1.3.-</ecNumber>
    </recommendedName>
</protein>
<name>A0ABY4EXH3_9BACI</name>
<dbReference type="InterPro" id="IPR036412">
    <property type="entry name" value="HAD-like_sf"/>
</dbReference>
<keyword evidence="6 9" id="KW-0378">Hydrolase</keyword>
<evidence type="ECO:0000256" key="2">
    <source>
        <dbReference type="ARBA" id="ARBA00004496"/>
    </source>
</evidence>
<evidence type="ECO:0000313" key="10">
    <source>
        <dbReference type="EMBL" id="UOQ46856.1"/>
    </source>
</evidence>
<dbReference type="NCBIfam" id="TIGR01662">
    <property type="entry name" value="HAD-SF-IIIA"/>
    <property type="match status" value="1"/>
</dbReference>
<dbReference type="Proteomes" id="UP000831782">
    <property type="component" value="Chromosome"/>
</dbReference>
<dbReference type="InterPro" id="IPR006543">
    <property type="entry name" value="Histidinol-phos"/>
</dbReference>
<evidence type="ECO:0000256" key="5">
    <source>
        <dbReference type="ARBA" id="ARBA00022723"/>
    </source>
</evidence>
<dbReference type="InterPro" id="IPR023214">
    <property type="entry name" value="HAD_sf"/>
</dbReference>
<evidence type="ECO:0000256" key="8">
    <source>
        <dbReference type="ARBA" id="ARBA00031828"/>
    </source>
</evidence>
<dbReference type="InterPro" id="IPR006549">
    <property type="entry name" value="HAD-SF_hydro_IIIA"/>
</dbReference>
<keyword evidence="4 9" id="KW-0963">Cytoplasm</keyword>
<dbReference type="PANTHER" id="PTHR42891">
    <property type="entry name" value="D-GLYCERO-BETA-D-MANNO-HEPTOSE-1,7-BISPHOSPHATE 7-PHOSPHATASE"/>
    <property type="match status" value="1"/>
</dbReference>
<reference evidence="10 11" key="1">
    <citation type="submission" date="2022-04" db="EMBL/GenBank/DDBJ databases">
        <title>Gracilibacillus sp. isolated from saltern.</title>
        <authorList>
            <person name="Won M."/>
            <person name="Lee C.-M."/>
            <person name="Woen H.-Y."/>
            <person name="Kwon S.-W."/>
        </authorList>
    </citation>
    <scope>NUCLEOTIDE SEQUENCE [LARGE SCALE GENOMIC DNA]</scope>
    <source>
        <strain evidence="10 11">SSWR10-1</strain>
    </source>
</reference>
<dbReference type="RefSeq" id="WP_244715402.1">
    <property type="nucleotide sequence ID" value="NZ_CP095072.1"/>
</dbReference>
<dbReference type="SUPFAM" id="SSF56784">
    <property type="entry name" value="HAD-like"/>
    <property type="match status" value="1"/>
</dbReference>
<comment type="subunit">
    <text evidence="3">Monomer.</text>
</comment>
<dbReference type="GO" id="GO:0016787">
    <property type="term" value="F:hydrolase activity"/>
    <property type="evidence" value="ECO:0007669"/>
    <property type="project" value="UniProtKB-KW"/>
</dbReference>
<evidence type="ECO:0000256" key="7">
    <source>
        <dbReference type="ARBA" id="ARBA00023277"/>
    </source>
</evidence>
<dbReference type="InterPro" id="IPR013954">
    <property type="entry name" value="PNK3P"/>
</dbReference>
<keyword evidence="11" id="KW-1185">Reference proteome</keyword>